<evidence type="ECO:0000313" key="2">
    <source>
        <dbReference type="EMBL" id="SLN36898.1"/>
    </source>
</evidence>
<protein>
    <submittedName>
        <fullName evidence="2">Uncharacterized protein</fullName>
    </submittedName>
</protein>
<dbReference type="Proteomes" id="UP000193870">
    <property type="component" value="Unassembled WGS sequence"/>
</dbReference>
<gene>
    <name evidence="2" type="ORF">PAM7066_01571</name>
</gene>
<feature type="signal peptide" evidence="1">
    <location>
        <begin position="1"/>
        <end position="21"/>
    </location>
</feature>
<keyword evidence="3" id="KW-1185">Reference proteome</keyword>
<feature type="chain" id="PRO_5010992555" evidence="1">
    <location>
        <begin position="22"/>
        <end position="200"/>
    </location>
</feature>
<dbReference type="EMBL" id="FWFV01000003">
    <property type="protein sequence ID" value="SLN36898.1"/>
    <property type="molecule type" value="Genomic_DNA"/>
</dbReference>
<sequence length="200" mass="22334">MMPARFLLAAAFAVAAGGAAAQEAARLDPDWPCVQRKVPTLTPAAIWTGPAIEEAGDWRDDEEVRELVNLLSQRRVPQDEAEATIESFAEGLPAEERSARLTLLFAGLFDTMNAERSEIIEGIERYARHQKALVETIREQKETVEVSPVGTGSEAEQQLFWNLRIFEERRQSLPYICEVPRLVEQRLFALGRAIGTVVSE</sequence>
<evidence type="ECO:0000256" key="1">
    <source>
        <dbReference type="SAM" id="SignalP"/>
    </source>
</evidence>
<accession>A0A1Y5SBZ3</accession>
<keyword evidence="1" id="KW-0732">Signal</keyword>
<dbReference type="AlphaFoldDB" id="A0A1Y5SBZ3"/>
<evidence type="ECO:0000313" key="3">
    <source>
        <dbReference type="Proteomes" id="UP000193870"/>
    </source>
</evidence>
<dbReference type="STRING" id="315423.SAMN04488020_103289"/>
<name>A0A1Y5SBZ3_9RHOB</name>
<reference evidence="2 3" key="1">
    <citation type="submission" date="2017-03" db="EMBL/GenBank/DDBJ databases">
        <authorList>
            <person name="Afonso C.L."/>
            <person name="Miller P.J."/>
            <person name="Scott M.A."/>
            <person name="Spackman E."/>
            <person name="Goraichik I."/>
            <person name="Dimitrov K.M."/>
            <person name="Suarez D.L."/>
            <person name="Swayne D.E."/>
        </authorList>
    </citation>
    <scope>NUCLEOTIDE SEQUENCE [LARGE SCALE GENOMIC DNA]</scope>
    <source>
        <strain evidence="2 3">CECT 7066</strain>
    </source>
</reference>
<organism evidence="2 3">
    <name type="scientific">Palleronia marisminoris</name>
    <dbReference type="NCBI Taxonomy" id="315423"/>
    <lineage>
        <taxon>Bacteria</taxon>
        <taxon>Pseudomonadati</taxon>
        <taxon>Pseudomonadota</taxon>
        <taxon>Alphaproteobacteria</taxon>
        <taxon>Rhodobacterales</taxon>
        <taxon>Roseobacteraceae</taxon>
        <taxon>Palleronia</taxon>
    </lineage>
</organism>
<proteinExistence type="predicted"/>